<dbReference type="InterPro" id="IPR056681">
    <property type="entry name" value="DUF7779"/>
</dbReference>
<dbReference type="Pfam" id="PF25000">
    <property type="entry name" value="DUF7779"/>
    <property type="match status" value="1"/>
</dbReference>
<name>A0A9P4LLW5_9PLEO</name>
<sequence>MPQNDELEKITNHFDHVLGRLTEAVDQIRELAGIALSKAQKEEVDRMKRLQEANMQGTDGDANLPYPTTGLKSVNIFGMGEVGKSQVSLHYALSHLNGLDAILWFHCESLKVAEESFSDAAAKLRFPEVKWNNHVDNRWRALSWLEQTLWLGSRWLFIYDNVESKDIINKYWPATTKGRVIITSRKHAFAIQHSPFSLVLGAEYIRNNAGADLTSDADKKSSEELCKKLNGHPLALAQISALAEKRTWKLDKLLTMYKKSPKKLHGLSDPALLHAGYTLSVSTVFRMSFLAILHPDSNSPGDVPLNAQPDQKGVGAILLLGVMSFLDPDAVEEGLLVLPYDCHVPDELEFLKDDFDVSEQLDILVDVALVQKNKATAKLSVHRLVQAEFRYFTSPADRQLHFEAASRILYEVLPRQSDERFGPRILDCDKVIKQVCALRDNICSPPPDLAELQPTDEFCKLTLLGTASKCTAA</sequence>
<protein>
    <recommendedName>
        <fullName evidence="1">DUF7779 domain-containing protein</fullName>
    </recommendedName>
</protein>
<organism evidence="2 3">
    <name type="scientific">Setomelanomma holmii</name>
    <dbReference type="NCBI Taxonomy" id="210430"/>
    <lineage>
        <taxon>Eukaryota</taxon>
        <taxon>Fungi</taxon>
        <taxon>Dikarya</taxon>
        <taxon>Ascomycota</taxon>
        <taxon>Pezizomycotina</taxon>
        <taxon>Dothideomycetes</taxon>
        <taxon>Pleosporomycetidae</taxon>
        <taxon>Pleosporales</taxon>
        <taxon>Pleosporineae</taxon>
        <taxon>Phaeosphaeriaceae</taxon>
        <taxon>Setomelanomma</taxon>
    </lineage>
</organism>
<dbReference type="PANTHER" id="PTHR35205">
    <property type="entry name" value="NB-ARC AND TPR DOMAIN PROTEIN"/>
    <property type="match status" value="1"/>
</dbReference>
<dbReference type="SUPFAM" id="SSF52540">
    <property type="entry name" value="P-loop containing nucleoside triphosphate hydrolases"/>
    <property type="match status" value="1"/>
</dbReference>
<dbReference type="Proteomes" id="UP000799777">
    <property type="component" value="Unassembled WGS sequence"/>
</dbReference>
<evidence type="ECO:0000313" key="3">
    <source>
        <dbReference type="Proteomes" id="UP000799777"/>
    </source>
</evidence>
<dbReference type="AlphaFoldDB" id="A0A9P4LLW5"/>
<feature type="domain" description="DUF7779" evidence="1">
    <location>
        <begin position="317"/>
        <end position="390"/>
    </location>
</feature>
<comment type="caution">
    <text evidence="2">The sequence shown here is derived from an EMBL/GenBank/DDBJ whole genome shotgun (WGS) entry which is preliminary data.</text>
</comment>
<evidence type="ECO:0000313" key="2">
    <source>
        <dbReference type="EMBL" id="KAF2028394.1"/>
    </source>
</evidence>
<gene>
    <name evidence="2" type="ORF">EK21DRAFT_90680</name>
</gene>
<dbReference type="Gene3D" id="3.40.50.300">
    <property type="entry name" value="P-loop containing nucleotide triphosphate hydrolases"/>
    <property type="match status" value="1"/>
</dbReference>
<dbReference type="OrthoDB" id="5394701at2759"/>
<reference evidence="2" key="1">
    <citation type="journal article" date="2020" name="Stud. Mycol.">
        <title>101 Dothideomycetes genomes: a test case for predicting lifestyles and emergence of pathogens.</title>
        <authorList>
            <person name="Haridas S."/>
            <person name="Albert R."/>
            <person name="Binder M."/>
            <person name="Bloem J."/>
            <person name="Labutti K."/>
            <person name="Salamov A."/>
            <person name="Andreopoulos B."/>
            <person name="Baker S."/>
            <person name="Barry K."/>
            <person name="Bills G."/>
            <person name="Bluhm B."/>
            <person name="Cannon C."/>
            <person name="Castanera R."/>
            <person name="Culley D."/>
            <person name="Daum C."/>
            <person name="Ezra D."/>
            <person name="Gonzalez J."/>
            <person name="Henrissat B."/>
            <person name="Kuo A."/>
            <person name="Liang C."/>
            <person name="Lipzen A."/>
            <person name="Lutzoni F."/>
            <person name="Magnuson J."/>
            <person name="Mondo S."/>
            <person name="Nolan M."/>
            <person name="Ohm R."/>
            <person name="Pangilinan J."/>
            <person name="Park H.-J."/>
            <person name="Ramirez L."/>
            <person name="Alfaro M."/>
            <person name="Sun H."/>
            <person name="Tritt A."/>
            <person name="Yoshinaga Y."/>
            <person name="Zwiers L.-H."/>
            <person name="Turgeon B."/>
            <person name="Goodwin S."/>
            <person name="Spatafora J."/>
            <person name="Crous P."/>
            <person name="Grigoriev I."/>
        </authorList>
    </citation>
    <scope>NUCLEOTIDE SEQUENCE</scope>
    <source>
        <strain evidence="2">CBS 110217</strain>
    </source>
</reference>
<dbReference type="EMBL" id="ML978213">
    <property type="protein sequence ID" value="KAF2028394.1"/>
    <property type="molecule type" value="Genomic_DNA"/>
</dbReference>
<dbReference type="InterPro" id="IPR027417">
    <property type="entry name" value="P-loop_NTPase"/>
</dbReference>
<keyword evidence="3" id="KW-1185">Reference proteome</keyword>
<evidence type="ECO:0000259" key="1">
    <source>
        <dbReference type="Pfam" id="PF25000"/>
    </source>
</evidence>
<proteinExistence type="predicted"/>
<accession>A0A9P4LLW5</accession>
<dbReference type="PANTHER" id="PTHR35205:SF1">
    <property type="entry name" value="ZU5 DOMAIN-CONTAINING PROTEIN"/>
    <property type="match status" value="1"/>
</dbReference>